<dbReference type="GO" id="GO:0005829">
    <property type="term" value="C:cytosol"/>
    <property type="evidence" value="ECO:0007669"/>
    <property type="project" value="TreeGrafter"/>
</dbReference>
<dbReference type="Gene3D" id="1.25.40.990">
    <property type="match status" value="1"/>
</dbReference>
<gene>
    <name evidence="4" type="ORF">K402DRAFT_336476</name>
</gene>
<evidence type="ECO:0000259" key="3">
    <source>
        <dbReference type="PROSITE" id="PS50250"/>
    </source>
</evidence>
<dbReference type="EMBL" id="ML977168">
    <property type="protein sequence ID" value="KAF1984402.1"/>
    <property type="molecule type" value="Genomic_DNA"/>
</dbReference>
<dbReference type="InterPro" id="IPR006746">
    <property type="entry name" value="26S_Psome_Rpn12"/>
</dbReference>
<keyword evidence="5" id="KW-1185">Reference proteome</keyword>
<dbReference type="OrthoDB" id="8775810at2759"/>
<proteinExistence type="inferred from homology"/>
<dbReference type="AlphaFoldDB" id="A0A6G1GUB4"/>
<comment type="similarity">
    <text evidence="1">Belongs to the proteasome subunit S14 family.</text>
</comment>
<keyword evidence="2" id="KW-0647">Proteasome</keyword>
<reference evidence="4" key="1">
    <citation type="journal article" date="2020" name="Stud. Mycol.">
        <title>101 Dothideomycetes genomes: a test case for predicting lifestyles and emergence of pathogens.</title>
        <authorList>
            <person name="Haridas S."/>
            <person name="Albert R."/>
            <person name="Binder M."/>
            <person name="Bloem J."/>
            <person name="Labutti K."/>
            <person name="Salamov A."/>
            <person name="Andreopoulos B."/>
            <person name="Baker S."/>
            <person name="Barry K."/>
            <person name="Bills G."/>
            <person name="Bluhm B."/>
            <person name="Cannon C."/>
            <person name="Castanera R."/>
            <person name="Culley D."/>
            <person name="Daum C."/>
            <person name="Ezra D."/>
            <person name="Gonzalez J."/>
            <person name="Henrissat B."/>
            <person name="Kuo A."/>
            <person name="Liang C."/>
            <person name="Lipzen A."/>
            <person name="Lutzoni F."/>
            <person name="Magnuson J."/>
            <person name="Mondo S."/>
            <person name="Nolan M."/>
            <person name="Ohm R."/>
            <person name="Pangilinan J."/>
            <person name="Park H.-J."/>
            <person name="Ramirez L."/>
            <person name="Alfaro M."/>
            <person name="Sun H."/>
            <person name="Tritt A."/>
            <person name="Yoshinaga Y."/>
            <person name="Zwiers L.-H."/>
            <person name="Turgeon B."/>
            <person name="Goodwin S."/>
            <person name="Spatafora J."/>
            <person name="Crous P."/>
            <person name="Grigoriev I."/>
        </authorList>
    </citation>
    <scope>NUCLEOTIDE SEQUENCE</scope>
    <source>
        <strain evidence="4">CBS 113979</strain>
    </source>
</reference>
<evidence type="ECO:0000313" key="5">
    <source>
        <dbReference type="Proteomes" id="UP000800041"/>
    </source>
</evidence>
<protein>
    <recommendedName>
        <fullName evidence="3">PCI domain-containing protein</fullName>
    </recommendedName>
</protein>
<evidence type="ECO:0000313" key="4">
    <source>
        <dbReference type="EMBL" id="KAF1984402.1"/>
    </source>
</evidence>
<name>A0A6G1GUB4_9PEZI</name>
<dbReference type="GO" id="GO:0043161">
    <property type="term" value="P:proteasome-mediated ubiquitin-dependent protein catabolic process"/>
    <property type="evidence" value="ECO:0007669"/>
    <property type="project" value="TreeGrafter"/>
</dbReference>
<dbReference type="InterPro" id="IPR000717">
    <property type="entry name" value="PCI_dom"/>
</dbReference>
<evidence type="ECO:0000256" key="1">
    <source>
        <dbReference type="ARBA" id="ARBA00009627"/>
    </source>
</evidence>
<accession>A0A6G1GUB4</accession>
<dbReference type="PANTHER" id="PTHR12387:SF0">
    <property type="entry name" value="26S PROTEASOME NON-ATPASE REGULATORY SUBUNIT 8"/>
    <property type="match status" value="1"/>
</dbReference>
<dbReference type="PROSITE" id="PS50250">
    <property type="entry name" value="PCI"/>
    <property type="match status" value="1"/>
</dbReference>
<feature type="domain" description="PCI" evidence="3">
    <location>
        <begin position="76"/>
        <end position="263"/>
    </location>
</feature>
<dbReference type="Proteomes" id="UP000800041">
    <property type="component" value="Unassembled WGS sequence"/>
</dbReference>
<sequence length="285" mass="31938">MAEAELQQLIKRLHSTLKTNSSTNDSMRLLSRAKVCLLRLNALVPTPDTPETFLKLARETLELGALIQIRIGGGAAFTTYFEQLQPFYALPPQILPRENSNMSKITGLCLLVKLTGEDYSGFHTLLESLEVAAAQARERGEGGKGLEDDPYIQYAIRVEQAMMEGSYDRVWGETKSSKLPSEEFAIFSQLLQQTIRKEIGDCSEKSYQSIPISNAKNLFFLESEGEVVEYAKSRGWILNSKDGRIYFPNYEGENADDFAERDLVMASGQVIENTLGYARELETIV</sequence>
<dbReference type="GO" id="GO:0005634">
    <property type="term" value="C:nucleus"/>
    <property type="evidence" value="ECO:0007669"/>
    <property type="project" value="TreeGrafter"/>
</dbReference>
<dbReference type="PANTHER" id="PTHR12387">
    <property type="entry name" value="26S PROTEASOME NON-ATPASE REGULATORY SUBUNIT 8"/>
    <property type="match status" value="1"/>
</dbReference>
<dbReference type="InterPro" id="IPR033464">
    <property type="entry name" value="CSN8_PSD8_EIF3K"/>
</dbReference>
<organism evidence="4 5">
    <name type="scientific">Aulographum hederae CBS 113979</name>
    <dbReference type="NCBI Taxonomy" id="1176131"/>
    <lineage>
        <taxon>Eukaryota</taxon>
        <taxon>Fungi</taxon>
        <taxon>Dikarya</taxon>
        <taxon>Ascomycota</taxon>
        <taxon>Pezizomycotina</taxon>
        <taxon>Dothideomycetes</taxon>
        <taxon>Pleosporomycetidae</taxon>
        <taxon>Aulographales</taxon>
        <taxon>Aulographaceae</taxon>
    </lineage>
</organism>
<dbReference type="Pfam" id="PF10075">
    <property type="entry name" value="CSN8_PSD8_EIF3K"/>
    <property type="match status" value="1"/>
</dbReference>
<dbReference type="GO" id="GO:0008541">
    <property type="term" value="C:proteasome regulatory particle, lid subcomplex"/>
    <property type="evidence" value="ECO:0007669"/>
    <property type="project" value="TreeGrafter"/>
</dbReference>
<evidence type="ECO:0000256" key="2">
    <source>
        <dbReference type="ARBA" id="ARBA00022942"/>
    </source>
</evidence>